<dbReference type="Proteomes" id="UP000054558">
    <property type="component" value="Unassembled WGS sequence"/>
</dbReference>
<keyword evidence="3" id="KW-1185">Reference proteome</keyword>
<dbReference type="EMBL" id="DF237026">
    <property type="protein sequence ID" value="GAQ81316.1"/>
    <property type="molecule type" value="Genomic_DNA"/>
</dbReference>
<evidence type="ECO:0000256" key="1">
    <source>
        <dbReference type="SAM" id="MobiDB-lite"/>
    </source>
</evidence>
<gene>
    <name evidence="2" type="ORF">KFL_000770090</name>
</gene>
<organism evidence="2 3">
    <name type="scientific">Klebsormidium nitens</name>
    <name type="common">Green alga</name>
    <name type="synonym">Ulothrix nitens</name>
    <dbReference type="NCBI Taxonomy" id="105231"/>
    <lineage>
        <taxon>Eukaryota</taxon>
        <taxon>Viridiplantae</taxon>
        <taxon>Streptophyta</taxon>
        <taxon>Klebsormidiophyceae</taxon>
        <taxon>Klebsormidiales</taxon>
        <taxon>Klebsormidiaceae</taxon>
        <taxon>Klebsormidium</taxon>
    </lineage>
</organism>
<reference evidence="2 3" key="1">
    <citation type="journal article" date="2014" name="Nat. Commun.">
        <title>Klebsormidium flaccidum genome reveals primary factors for plant terrestrial adaptation.</title>
        <authorList>
            <person name="Hori K."/>
            <person name="Maruyama F."/>
            <person name="Fujisawa T."/>
            <person name="Togashi T."/>
            <person name="Yamamoto N."/>
            <person name="Seo M."/>
            <person name="Sato S."/>
            <person name="Yamada T."/>
            <person name="Mori H."/>
            <person name="Tajima N."/>
            <person name="Moriyama T."/>
            <person name="Ikeuchi M."/>
            <person name="Watanabe M."/>
            <person name="Wada H."/>
            <person name="Kobayashi K."/>
            <person name="Saito M."/>
            <person name="Masuda T."/>
            <person name="Sasaki-Sekimoto Y."/>
            <person name="Mashiguchi K."/>
            <person name="Awai K."/>
            <person name="Shimojima M."/>
            <person name="Masuda S."/>
            <person name="Iwai M."/>
            <person name="Nobusawa T."/>
            <person name="Narise T."/>
            <person name="Kondo S."/>
            <person name="Saito H."/>
            <person name="Sato R."/>
            <person name="Murakawa M."/>
            <person name="Ihara Y."/>
            <person name="Oshima-Yamada Y."/>
            <person name="Ohtaka K."/>
            <person name="Satoh M."/>
            <person name="Sonobe K."/>
            <person name="Ishii M."/>
            <person name="Ohtani R."/>
            <person name="Kanamori-Sato M."/>
            <person name="Honoki R."/>
            <person name="Miyazaki D."/>
            <person name="Mochizuki H."/>
            <person name="Umetsu J."/>
            <person name="Higashi K."/>
            <person name="Shibata D."/>
            <person name="Kamiya Y."/>
            <person name="Sato N."/>
            <person name="Nakamura Y."/>
            <person name="Tabata S."/>
            <person name="Ida S."/>
            <person name="Kurokawa K."/>
            <person name="Ohta H."/>
        </authorList>
    </citation>
    <scope>NUCLEOTIDE SEQUENCE [LARGE SCALE GENOMIC DNA]</scope>
    <source>
        <strain evidence="2 3">NIES-2285</strain>
    </source>
</reference>
<name>A0A1Y1HXR8_KLENI</name>
<sequence>MDSVRATAATCAPMMQAPPLTPEQEARLDELSQKKDPMVIHEFLFLVEELGKTEPERAFRTYVEWYHRQDYMNQEGLLEGEALRSHFMETLAFCHQENAGKPRRERQVGLTARSVFYPATLR</sequence>
<proteinExistence type="predicted"/>
<accession>A0A1Y1HXR8</accession>
<evidence type="ECO:0000313" key="3">
    <source>
        <dbReference type="Proteomes" id="UP000054558"/>
    </source>
</evidence>
<dbReference type="AlphaFoldDB" id="A0A1Y1HXR8"/>
<evidence type="ECO:0000313" key="2">
    <source>
        <dbReference type="EMBL" id="GAQ81316.1"/>
    </source>
</evidence>
<protein>
    <submittedName>
        <fullName evidence="2">Uncharacterized protein</fullName>
    </submittedName>
</protein>
<feature type="region of interest" description="Disordered" evidence="1">
    <location>
        <begin position="1"/>
        <end position="21"/>
    </location>
</feature>